<dbReference type="EMBL" id="QQSY01000002">
    <property type="protein sequence ID" value="RDI98682.1"/>
    <property type="molecule type" value="Genomic_DNA"/>
</dbReference>
<dbReference type="Proteomes" id="UP000254711">
    <property type="component" value="Unassembled WGS sequence"/>
</dbReference>
<protein>
    <submittedName>
        <fullName evidence="1">Uncharacterized protein</fullName>
    </submittedName>
</protein>
<reference evidence="1 2" key="1">
    <citation type="submission" date="2018-07" db="EMBL/GenBank/DDBJ databases">
        <title>Dyella solisilvae sp. nov., isolated from the pine and broad-leaved mixed forest soil.</title>
        <authorList>
            <person name="Gao Z."/>
            <person name="Qiu L."/>
        </authorList>
    </citation>
    <scope>NUCLEOTIDE SEQUENCE [LARGE SCALE GENOMIC DNA]</scope>
    <source>
        <strain evidence="1 2">DHG54</strain>
    </source>
</reference>
<gene>
    <name evidence="1" type="ORF">DVT68_09190</name>
</gene>
<accession>A0A370K7R2</accession>
<name>A0A370K7R2_9GAMM</name>
<evidence type="ECO:0000313" key="2">
    <source>
        <dbReference type="Proteomes" id="UP000254711"/>
    </source>
</evidence>
<evidence type="ECO:0000313" key="1">
    <source>
        <dbReference type="EMBL" id="RDI98682.1"/>
    </source>
</evidence>
<proteinExistence type="predicted"/>
<sequence>MSEQDMTTEEALTFLEKFVGQDYVDPVAQMAQAARKAIAKIKETMDELDLASPIRDRVRQTYGEWVREVVGLIDDVHFGSMHAEARSTTAADDAQLPSLYADLARAS</sequence>
<comment type="caution">
    <text evidence="1">The sequence shown here is derived from an EMBL/GenBank/DDBJ whole genome shotgun (WGS) entry which is preliminary data.</text>
</comment>
<keyword evidence="2" id="KW-1185">Reference proteome</keyword>
<organism evidence="1 2">
    <name type="scientific">Dyella solisilvae</name>
    <dbReference type="NCBI Taxonomy" id="1920168"/>
    <lineage>
        <taxon>Bacteria</taxon>
        <taxon>Pseudomonadati</taxon>
        <taxon>Pseudomonadota</taxon>
        <taxon>Gammaproteobacteria</taxon>
        <taxon>Lysobacterales</taxon>
        <taxon>Rhodanobacteraceae</taxon>
        <taxon>Dyella</taxon>
    </lineage>
</organism>
<dbReference type="AlphaFoldDB" id="A0A370K7R2"/>